<name>A0ACA9PGX3_9GLOM</name>
<dbReference type="EMBL" id="CAJVQC010019516">
    <property type="protein sequence ID" value="CAG8701839.1"/>
    <property type="molecule type" value="Genomic_DNA"/>
</dbReference>
<sequence>MNINHINKKTKTSEKYSEEELHYYSELYSLRTTKTSILLGEYSTETQLIFTPKAIYDEYHYILVKKQILRITFLEHNDYIKTFYKEKHLQDLILQILQFYQKFKQVHLITEKIITLQEKLIKINTKPNHYSVDEQIRRKLQQLKGLLLKELEYIFYNIISTKLAKEKISEPNEVYNWITVNNYEYQGYYNQLLAHSTIDYNSEENHRQHTFNLIDQYIQNRKSINNQIIASKQEYSYETFERIAERETLEETGILIYQEKLIEIGHNTNGNNTENATEIKTYIYPANNQDPLQMELNNHGIWKYYTKAEILDHIIITPELQLQLNLIFYSIEHYQKILDFKYKEEEVDSENEEQFEKLELPNFTLNEATDFINKSFENIQPVEVYQVKKTIRSIEKQIYQLKETQKKLNLKLKKYYQRRFTTIFRSSQRPQVLQNLGNGPTLSRLHKSEIRSISTD</sequence>
<evidence type="ECO:0000313" key="2">
    <source>
        <dbReference type="Proteomes" id="UP000789920"/>
    </source>
</evidence>
<evidence type="ECO:0000313" key="1">
    <source>
        <dbReference type="EMBL" id="CAG8701839.1"/>
    </source>
</evidence>
<keyword evidence="2" id="KW-1185">Reference proteome</keyword>
<proteinExistence type="predicted"/>
<accession>A0ACA9PGX3</accession>
<organism evidence="1 2">
    <name type="scientific">Racocetra persica</name>
    <dbReference type="NCBI Taxonomy" id="160502"/>
    <lineage>
        <taxon>Eukaryota</taxon>
        <taxon>Fungi</taxon>
        <taxon>Fungi incertae sedis</taxon>
        <taxon>Mucoromycota</taxon>
        <taxon>Glomeromycotina</taxon>
        <taxon>Glomeromycetes</taxon>
        <taxon>Diversisporales</taxon>
        <taxon>Gigasporaceae</taxon>
        <taxon>Racocetra</taxon>
    </lineage>
</organism>
<gene>
    <name evidence="1" type="ORF">RPERSI_LOCUS10062</name>
</gene>
<dbReference type="Proteomes" id="UP000789920">
    <property type="component" value="Unassembled WGS sequence"/>
</dbReference>
<comment type="caution">
    <text evidence="1">The sequence shown here is derived from an EMBL/GenBank/DDBJ whole genome shotgun (WGS) entry which is preliminary data.</text>
</comment>
<reference evidence="1" key="1">
    <citation type="submission" date="2021-06" db="EMBL/GenBank/DDBJ databases">
        <authorList>
            <person name="Kallberg Y."/>
            <person name="Tangrot J."/>
            <person name="Rosling A."/>
        </authorList>
    </citation>
    <scope>NUCLEOTIDE SEQUENCE</scope>
    <source>
        <strain evidence="1">MA461A</strain>
    </source>
</reference>
<protein>
    <submittedName>
        <fullName evidence="1">12862_t:CDS:1</fullName>
    </submittedName>
</protein>